<dbReference type="EMBL" id="CAJOBI010085273">
    <property type="protein sequence ID" value="CAF4515942.1"/>
    <property type="molecule type" value="Genomic_DNA"/>
</dbReference>
<dbReference type="Proteomes" id="UP000681967">
    <property type="component" value="Unassembled WGS sequence"/>
</dbReference>
<reference evidence="3" key="1">
    <citation type="submission" date="2021-02" db="EMBL/GenBank/DDBJ databases">
        <authorList>
            <person name="Nowell W R."/>
        </authorList>
    </citation>
    <scope>NUCLEOTIDE SEQUENCE</scope>
</reference>
<dbReference type="EMBL" id="CAJOBJ010336099">
    <property type="protein sequence ID" value="CAF5189146.1"/>
    <property type="molecule type" value="Genomic_DNA"/>
</dbReference>
<name>A0A8S3F0U4_9BILA</name>
<accession>A0A8S3F0U4</accession>
<protein>
    <submittedName>
        <fullName evidence="3">Uncharacterized protein</fullName>
    </submittedName>
</protein>
<comment type="caution">
    <text evidence="3">The sequence shown here is derived from an EMBL/GenBank/DDBJ whole genome shotgun (WGS) entry which is preliminary data.</text>
</comment>
<feature type="compositionally biased region" description="Polar residues" evidence="1">
    <location>
        <begin position="31"/>
        <end position="44"/>
    </location>
</feature>
<feature type="compositionally biased region" description="Polar residues" evidence="1">
    <location>
        <begin position="7"/>
        <end position="23"/>
    </location>
</feature>
<gene>
    <name evidence="3" type="ORF">BYL167_LOCUS63649</name>
    <name evidence="4" type="ORF">GIL414_LOCUS72311</name>
    <name evidence="2" type="ORF">SMN809_LOCUS35584</name>
</gene>
<feature type="region of interest" description="Disordered" evidence="1">
    <location>
        <begin position="1"/>
        <end position="89"/>
    </location>
</feature>
<dbReference type="Proteomes" id="UP000676336">
    <property type="component" value="Unassembled WGS sequence"/>
</dbReference>
<evidence type="ECO:0000313" key="3">
    <source>
        <dbReference type="EMBL" id="CAF5095032.1"/>
    </source>
</evidence>
<proteinExistence type="predicted"/>
<dbReference type="Proteomes" id="UP000681720">
    <property type="component" value="Unassembled WGS sequence"/>
</dbReference>
<feature type="compositionally biased region" description="Low complexity" evidence="1">
    <location>
        <begin position="69"/>
        <end position="80"/>
    </location>
</feature>
<feature type="compositionally biased region" description="Acidic residues" evidence="1">
    <location>
        <begin position="119"/>
        <end position="133"/>
    </location>
</feature>
<feature type="region of interest" description="Disordered" evidence="1">
    <location>
        <begin position="194"/>
        <end position="218"/>
    </location>
</feature>
<feature type="region of interest" description="Disordered" evidence="1">
    <location>
        <begin position="112"/>
        <end position="156"/>
    </location>
</feature>
<organism evidence="3 5">
    <name type="scientific">Rotaria magnacalcarata</name>
    <dbReference type="NCBI Taxonomy" id="392030"/>
    <lineage>
        <taxon>Eukaryota</taxon>
        <taxon>Metazoa</taxon>
        <taxon>Spiralia</taxon>
        <taxon>Gnathifera</taxon>
        <taxon>Rotifera</taxon>
        <taxon>Eurotatoria</taxon>
        <taxon>Bdelloidea</taxon>
        <taxon>Philodinida</taxon>
        <taxon>Philodinidae</taxon>
        <taxon>Rotaria</taxon>
    </lineage>
</organism>
<evidence type="ECO:0000256" key="1">
    <source>
        <dbReference type="SAM" id="MobiDB-lite"/>
    </source>
</evidence>
<evidence type="ECO:0000313" key="2">
    <source>
        <dbReference type="EMBL" id="CAF4515942.1"/>
    </source>
</evidence>
<dbReference type="EMBL" id="CAJOBH010237049">
    <property type="protein sequence ID" value="CAF5095032.1"/>
    <property type="molecule type" value="Genomic_DNA"/>
</dbReference>
<sequence>MREDSSNHGLSSHDITIPSSAMQESGYDSLLPTSSAPKRSLSNASISTTRSITTKKKHRCDEENDDPMNDNNNNNINNTEYIDDDDDDHYDKKAGEALLRNLIAQVLPSFNPRYLNGGGDDDDDDDHEDEDEVISNPRRPSPISQTYSSSNASSVRSVDIEIEINKKSEKNLCIRSNKNHITDIIQQEKMHSKRTYIHRPVHQTKSSELRRLQTHSRR</sequence>
<evidence type="ECO:0000313" key="4">
    <source>
        <dbReference type="EMBL" id="CAF5189146.1"/>
    </source>
</evidence>
<evidence type="ECO:0000313" key="5">
    <source>
        <dbReference type="Proteomes" id="UP000681967"/>
    </source>
</evidence>
<dbReference type="AlphaFoldDB" id="A0A8S3F0U4"/>